<dbReference type="EMBL" id="FZNR01000030">
    <property type="protein sequence ID" value="SNS95928.1"/>
    <property type="molecule type" value="Genomic_DNA"/>
</dbReference>
<accession>A0A239IRT4</accession>
<dbReference type="AlphaFoldDB" id="A0A239IRT4"/>
<dbReference type="OrthoDB" id="185014at2"/>
<protein>
    <submittedName>
        <fullName evidence="1">Uncharacterized protein</fullName>
    </submittedName>
</protein>
<evidence type="ECO:0000313" key="1">
    <source>
        <dbReference type="EMBL" id="SNS95928.1"/>
    </source>
</evidence>
<reference evidence="1 2" key="1">
    <citation type="submission" date="2017-06" db="EMBL/GenBank/DDBJ databases">
        <authorList>
            <person name="Kim H.J."/>
            <person name="Triplett B.A."/>
        </authorList>
    </citation>
    <scope>NUCLEOTIDE SEQUENCE [LARGE SCALE GENOMIC DNA]</scope>
    <source>
        <strain evidence="1 2">DSM 43151</strain>
    </source>
</reference>
<organism evidence="1 2">
    <name type="scientific">Actinoplanes regularis</name>
    <dbReference type="NCBI Taxonomy" id="52697"/>
    <lineage>
        <taxon>Bacteria</taxon>
        <taxon>Bacillati</taxon>
        <taxon>Actinomycetota</taxon>
        <taxon>Actinomycetes</taxon>
        <taxon>Micromonosporales</taxon>
        <taxon>Micromonosporaceae</taxon>
        <taxon>Actinoplanes</taxon>
    </lineage>
</organism>
<gene>
    <name evidence="1" type="ORF">SAMN06264365_13070</name>
</gene>
<name>A0A239IRT4_9ACTN</name>
<evidence type="ECO:0000313" key="2">
    <source>
        <dbReference type="Proteomes" id="UP000198415"/>
    </source>
</evidence>
<proteinExistence type="predicted"/>
<dbReference type="Proteomes" id="UP000198415">
    <property type="component" value="Unassembled WGS sequence"/>
</dbReference>
<keyword evidence="2" id="KW-1185">Reference proteome</keyword>
<sequence>MLRFERYWWAALDHEFTASGFCDDESYDRLPPLPEHMFSGNFGWLVGGAAGADACYMEPGPISRPALYAVERRLARSGLALPTSFITFMTSAELQRSIPSCTSNGWRISPLTPSPVEEHGFLLRFMHDQQGCAFFYLYLAADGSCPVLGSIDLFTPEDEKDDNLELAPQDFAASATWMAPDFEQFIYRYWVENVIWHHVVNQERPMADLPLPAQEYVQLLRTPDRPALDVWPTPLQWSSDNPDQLKLW</sequence>
<dbReference type="RefSeq" id="WP_089298657.1">
    <property type="nucleotide sequence ID" value="NZ_BOMU01000111.1"/>
</dbReference>